<reference evidence="5 6" key="1">
    <citation type="submission" date="2017-08" db="EMBL/GenBank/DDBJ databases">
        <title>Halovibrio sewagensis sp. nov., isolated from wastewater of high salinity.</title>
        <authorList>
            <person name="Dong X."/>
            <person name="Zhang G."/>
        </authorList>
    </citation>
    <scope>NUCLEOTIDE SEQUENCE [LARGE SCALE GENOMIC DNA]</scope>
    <source>
        <strain evidence="5 6">YL5-2</strain>
    </source>
</reference>
<dbReference type="InterPro" id="IPR000160">
    <property type="entry name" value="GGDEF_dom"/>
</dbReference>
<dbReference type="EMBL" id="NSKD01000001">
    <property type="protein sequence ID" value="PAU81669.1"/>
    <property type="molecule type" value="Genomic_DNA"/>
</dbReference>
<dbReference type="SUPFAM" id="SSF55073">
    <property type="entry name" value="Nucleotide cyclase"/>
    <property type="match status" value="1"/>
</dbReference>
<comment type="caution">
    <text evidence="5">The sequence shown here is derived from an EMBL/GenBank/DDBJ whole genome shotgun (WGS) entry which is preliminary data.</text>
</comment>
<dbReference type="SMART" id="SM00086">
    <property type="entry name" value="PAC"/>
    <property type="match status" value="2"/>
</dbReference>
<dbReference type="Pfam" id="PF08447">
    <property type="entry name" value="PAS_3"/>
    <property type="match status" value="1"/>
</dbReference>
<feature type="domain" description="PAC" evidence="3">
    <location>
        <begin position="79"/>
        <end position="131"/>
    </location>
</feature>
<dbReference type="InterPro" id="IPR000700">
    <property type="entry name" value="PAS-assoc_C"/>
</dbReference>
<dbReference type="PANTHER" id="PTHR46663:SF3">
    <property type="entry name" value="SLL0267 PROTEIN"/>
    <property type="match status" value="1"/>
</dbReference>
<dbReference type="NCBIfam" id="TIGR00229">
    <property type="entry name" value="sensory_box"/>
    <property type="match status" value="2"/>
</dbReference>
<name>A0A2A2FAL6_9GAMM</name>
<dbReference type="InterPro" id="IPR035965">
    <property type="entry name" value="PAS-like_dom_sf"/>
</dbReference>
<dbReference type="CDD" id="cd00130">
    <property type="entry name" value="PAS"/>
    <property type="match status" value="2"/>
</dbReference>
<gene>
    <name evidence="5" type="ORF">CK501_00510</name>
</gene>
<dbReference type="InterPro" id="IPR043128">
    <property type="entry name" value="Rev_trsase/Diguanyl_cyclase"/>
</dbReference>
<dbReference type="InterPro" id="IPR000014">
    <property type="entry name" value="PAS"/>
</dbReference>
<evidence type="ECO:0000256" key="1">
    <source>
        <dbReference type="ARBA" id="ARBA00001946"/>
    </source>
</evidence>
<dbReference type="GO" id="GO:0003824">
    <property type="term" value="F:catalytic activity"/>
    <property type="evidence" value="ECO:0007669"/>
    <property type="project" value="UniProtKB-ARBA"/>
</dbReference>
<comment type="cofactor">
    <cofactor evidence="1">
        <name>Mg(2+)</name>
        <dbReference type="ChEBI" id="CHEBI:18420"/>
    </cofactor>
</comment>
<dbReference type="PROSITE" id="PS50113">
    <property type="entry name" value="PAC"/>
    <property type="match status" value="2"/>
</dbReference>
<dbReference type="SUPFAM" id="SSF55785">
    <property type="entry name" value="PYP-like sensor domain (PAS domain)"/>
    <property type="match status" value="2"/>
</dbReference>
<dbReference type="PROSITE" id="PS50887">
    <property type="entry name" value="GGDEF"/>
    <property type="match status" value="1"/>
</dbReference>
<dbReference type="Gene3D" id="3.30.70.270">
    <property type="match status" value="1"/>
</dbReference>
<dbReference type="InterPro" id="IPR013655">
    <property type="entry name" value="PAS_fold_3"/>
</dbReference>
<protein>
    <recommendedName>
        <fullName evidence="7">Sensor domain-containing diguanylate cyclase</fullName>
    </recommendedName>
</protein>
<sequence>MLQNEDILRLSHKVAQSGHWYIRLNDNTLFWSEEVFLLHGMSPNATHPTVDNALSFYHPKDRDRVEALINETIETGKPLSFEARIVRVDGDVRWVETLGELKSSPSSNTRYLFGIFRDITENQQQRMHNQRLAWVLENTQELILMTDSNGRINWANSAFETLSGYSLEEARGHKPGDLLQGPETDPQTIAYMRDCVARQQGFSCEVLNYTKGGAYYWLRISCQPEFDSDGKLYGFNSIQTDITQSKQIRLDLEAEINERRRLEEQLRYLATHDELSTLPNRRHFLEQAEKEVERARRHGRPLSLLMIDMDHFKRINDQYGHSTGDEVIQTFAERCQGMLRKSDTAARIGGEEFSVLLPETDNDSGRRMAERLRSLIADEPIKTQAGPIQLTLSIGVSTYRQDSPSVEAMIQEADRRLYEAKDNGRDQVV</sequence>
<evidence type="ECO:0000259" key="3">
    <source>
        <dbReference type="PROSITE" id="PS50113"/>
    </source>
</evidence>
<feature type="domain" description="PAS" evidence="2">
    <location>
        <begin position="128"/>
        <end position="172"/>
    </location>
</feature>
<evidence type="ECO:0008006" key="7">
    <source>
        <dbReference type="Google" id="ProtNLM"/>
    </source>
</evidence>
<dbReference type="PANTHER" id="PTHR46663">
    <property type="entry name" value="DIGUANYLATE CYCLASE DGCT-RELATED"/>
    <property type="match status" value="1"/>
</dbReference>
<dbReference type="Pfam" id="PF13426">
    <property type="entry name" value="PAS_9"/>
    <property type="match status" value="1"/>
</dbReference>
<evidence type="ECO:0000313" key="5">
    <source>
        <dbReference type="EMBL" id="PAU81669.1"/>
    </source>
</evidence>
<feature type="domain" description="GGDEF" evidence="4">
    <location>
        <begin position="300"/>
        <end position="429"/>
    </location>
</feature>
<dbReference type="OrthoDB" id="5296913at2"/>
<dbReference type="InterPro" id="IPR052163">
    <property type="entry name" value="DGC-Regulatory_Protein"/>
</dbReference>
<dbReference type="RefSeq" id="WP_095615774.1">
    <property type="nucleotide sequence ID" value="NZ_NSKD01000001.1"/>
</dbReference>
<dbReference type="Pfam" id="PF00990">
    <property type="entry name" value="GGDEF"/>
    <property type="match status" value="1"/>
</dbReference>
<organism evidence="5 6">
    <name type="scientific">Halovibrio salipaludis</name>
    <dbReference type="NCBI Taxonomy" id="2032626"/>
    <lineage>
        <taxon>Bacteria</taxon>
        <taxon>Pseudomonadati</taxon>
        <taxon>Pseudomonadota</taxon>
        <taxon>Gammaproteobacteria</taxon>
        <taxon>Oceanospirillales</taxon>
        <taxon>Halomonadaceae</taxon>
        <taxon>Halovibrio</taxon>
    </lineage>
</organism>
<dbReference type="Gene3D" id="3.30.450.20">
    <property type="entry name" value="PAS domain"/>
    <property type="match status" value="2"/>
</dbReference>
<keyword evidence="6" id="KW-1185">Reference proteome</keyword>
<dbReference type="CDD" id="cd01949">
    <property type="entry name" value="GGDEF"/>
    <property type="match status" value="1"/>
</dbReference>
<dbReference type="InterPro" id="IPR001610">
    <property type="entry name" value="PAC"/>
</dbReference>
<evidence type="ECO:0000259" key="4">
    <source>
        <dbReference type="PROSITE" id="PS50887"/>
    </source>
</evidence>
<dbReference type="InterPro" id="IPR029787">
    <property type="entry name" value="Nucleotide_cyclase"/>
</dbReference>
<dbReference type="Gene3D" id="2.10.70.100">
    <property type="match status" value="1"/>
</dbReference>
<feature type="domain" description="PAC" evidence="3">
    <location>
        <begin position="200"/>
        <end position="254"/>
    </location>
</feature>
<dbReference type="Proteomes" id="UP000218896">
    <property type="component" value="Unassembled WGS sequence"/>
</dbReference>
<dbReference type="FunFam" id="3.30.70.270:FF:000001">
    <property type="entry name" value="Diguanylate cyclase domain protein"/>
    <property type="match status" value="1"/>
</dbReference>
<dbReference type="AlphaFoldDB" id="A0A2A2FAL6"/>
<evidence type="ECO:0000313" key="6">
    <source>
        <dbReference type="Proteomes" id="UP000218896"/>
    </source>
</evidence>
<accession>A0A2A2FAL6</accession>
<dbReference type="SMART" id="SM00267">
    <property type="entry name" value="GGDEF"/>
    <property type="match status" value="1"/>
</dbReference>
<dbReference type="PROSITE" id="PS50112">
    <property type="entry name" value="PAS"/>
    <property type="match status" value="1"/>
</dbReference>
<evidence type="ECO:0000259" key="2">
    <source>
        <dbReference type="PROSITE" id="PS50112"/>
    </source>
</evidence>
<dbReference type="SMART" id="SM00091">
    <property type="entry name" value="PAS"/>
    <property type="match status" value="2"/>
</dbReference>
<proteinExistence type="predicted"/>
<dbReference type="NCBIfam" id="TIGR00254">
    <property type="entry name" value="GGDEF"/>
    <property type="match status" value="1"/>
</dbReference>